<dbReference type="Pfam" id="PF09496">
    <property type="entry name" value="CENP-O"/>
    <property type="match status" value="1"/>
</dbReference>
<comment type="similarity">
    <text evidence="3">Belongs to the CENP-O/MCM21 family.</text>
</comment>
<keyword evidence="9" id="KW-1185">Reference proteome</keyword>
<feature type="coiled-coil region" evidence="7">
    <location>
        <begin position="3"/>
        <end position="30"/>
    </location>
</feature>
<dbReference type="PANTHER" id="PTHR14582:SF1">
    <property type="entry name" value="CENTROMERE PROTEIN O"/>
    <property type="match status" value="1"/>
</dbReference>
<accession>R8BIC7</accession>
<dbReference type="Proteomes" id="UP000014074">
    <property type="component" value="Unassembled WGS sequence"/>
</dbReference>
<reference evidence="9" key="1">
    <citation type="journal article" date="2013" name="Genome Announc.">
        <title>Draft genome sequence of the ascomycete Phaeoacremonium aleophilum strain UCR-PA7, a causal agent of the esca disease complex in grapevines.</title>
        <authorList>
            <person name="Blanco-Ulate B."/>
            <person name="Rolshausen P."/>
            <person name="Cantu D."/>
        </authorList>
    </citation>
    <scope>NUCLEOTIDE SEQUENCE [LARGE SCALE GENOMIC DNA]</scope>
    <source>
        <strain evidence="9">UCR-PA7</strain>
    </source>
</reference>
<evidence type="ECO:0000256" key="2">
    <source>
        <dbReference type="ARBA" id="ARBA00004584"/>
    </source>
</evidence>
<evidence type="ECO:0000256" key="1">
    <source>
        <dbReference type="ARBA" id="ARBA00004123"/>
    </source>
</evidence>
<evidence type="ECO:0000256" key="6">
    <source>
        <dbReference type="ARBA" id="ARBA00023328"/>
    </source>
</evidence>
<dbReference type="InterPro" id="IPR018464">
    <property type="entry name" value="CENP-O"/>
</dbReference>
<dbReference type="RefSeq" id="XP_007916119.1">
    <property type="nucleotide sequence ID" value="XM_007917928.1"/>
</dbReference>
<evidence type="ECO:0000256" key="5">
    <source>
        <dbReference type="ARBA" id="ARBA00023242"/>
    </source>
</evidence>
<organism evidence="8 9">
    <name type="scientific">Phaeoacremonium minimum (strain UCR-PA7)</name>
    <name type="common">Esca disease fungus</name>
    <name type="synonym">Togninia minima</name>
    <dbReference type="NCBI Taxonomy" id="1286976"/>
    <lineage>
        <taxon>Eukaryota</taxon>
        <taxon>Fungi</taxon>
        <taxon>Dikarya</taxon>
        <taxon>Ascomycota</taxon>
        <taxon>Pezizomycotina</taxon>
        <taxon>Sordariomycetes</taxon>
        <taxon>Sordariomycetidae</taxon>
        <taxon>Togniniales</taxon>
        <taxon>Togniniaceae</taxon>
        <taxon>Phaeoacremonium</taxon>
    </lineage>
</organism>
<dbReference type="eggNOG" id="ENOG502SCC4">
    <property type="taxonomic scope" value="Eukaryota"/>
</dbReference>
<evidence type="ECO:0000313" key="8">
    <source>
        <dbReference type="EMBL" id="EON99083.1"/>
    </source>
</evidence>
<keyword evidence="6" id="KW-0137">Centromere</keyword>
<evidence type="ECO:0000313" key="9">
    <source>
        <dbReference type="Proteomes" id="UP000014074"/>
    </source>
</evidence>
<evidence type="ECO:0000256" key="4">
    <source>
        <dbReference type="ARBA" id="ARBA00022454"/>
    </source>
</evidence>
<dbReference type="GeneID" id="19325930"/>
<dbReference type="OrthoDB" id="10050372at2759"/>
<sequence length="283" mass="31592">MASTDLDDEIAALEARAETLKKQVKLEASTLLSNITASELLNGLSKRALRDHKDVQAYAQQQEAYKQQCLYRACASITTFKVRDPDPNAVDGGKVLGVRIEVMNRAKFIRPYYVLLNRPYGDSRGLRVHRHTVPPCIPLSGLAARYLPPPARADDGEQQRSAKKQDLARFVRTLRREIVRYHNRIAVIADLRKAVGLDAKKKKGRKSLDESPLVDISAADPEAKQIKVEWRDGRTGRLIIGDDGEVVKLLVFEGQSRDRDATRELLGEGTARLEDLAKKMGAV</sequence>
<dbReference type="KEGG" id="tmn:UCRPA7_5381"/>
<dbReference type="GO" id="GO:0005634">
    <property type="term" value="C:nucleus"/>
    <property type="evidence" value="ECO:0007669"/>
    <property type="project" value="UniProtKB-SubCell"/>
</dbReference>
<gene>
    <name evidence="8" type="ORF">UCRPA7_5381</name>
</gene>
<dbReference type="AlphaFoldDB" id="R8BIC7"/>
<evidence type="ECO:0000256" key="7">
    <source>
        <dbReference type="SAM" id="Coils"/>
    </source>
</evidence>
<name>R8BIC7_PHAM7</name>
<keyword evidence="5" id="KW-0539">Nucleus</keyword>
<dbReference type="GO" id="GO:0031511">
    <property type="term" value="C:Mis6-Sim4 complex"/>
    <property type="evidence" value="ECO:0007669"/>
    <property type="project" value="TreeGrafter"/>
</dbReference>
<keyword evidence="4" id="KW-0158">Chromosome</keyword>
<comment type="subcellular location">
    <subcellularLocation>
        <location evidence="2">Chromosome</location>
        <location evidence="2">Centromere</location>
    </subcellularLocation>
    <subcellularLocation>
        <location evidence="1">Nucleus</location>
    </subcellularLocation>
</comment>
<dbReference type="EMBL" id="KB933181">
    <property type="protein sequence ID" value="EON99083.1"/>
    <property type="molecule type" value="Genomic_DNA"/>
</dbReference>
<evidence type="ECO:0000256" key="3">
    <source>
        <dbReference type="ARBA" id="ARBA00007321"/>
    </source>
</evidence>
<keyword evidence="7" id="KW-0175">Coiled coil</keyword>
<dbReference type="PANTHER" id="PTHR14582">
    <property type="entry name" value="INNER KINETOCHORE SUBUNIT MAL2"/>
    <property type="match status" value="1"/>
</dbReference>
<dbReference type="HOGENOM" id="CLU_042556_0_0_1"/>
<protein>
    <submittedName>
        <fullName evidence="8">Putative cenp-o kinetochore centromere component protein</fullName>
    </submittedName>
</protein>
<proteinExistence type="inferred from homology"/>